<feature type="transmembrane region" description="Helical" evidence="5">
    <location>
        <begin position="128"/>
        <end position="149"/>
    </location>
</feature>
<feature type="domain" description="RDD" evidence="6">
    <location>
        <begin position="13"/>
        <end position="162"/>
    </location>
</feature>
<proteinExistence type="predicted"/>
<dbReference type="Proteomes" id="UP000501945">
    <property type="component" value="Chromosome"/>
</dbReference>
<dbReference type="EMBL" id="CP047628">
    <property type="protein sequence ID" value="QIW59396.1"/>
    <property type="molecule type" value="Genomic_DNA"/>
</dbReference>
<dbReference type="GO" id="GO:0016020">
    <property type="term" value="C:membrane"/>
    <property type="evidence" value="ECO:0007669"/>
    <property type="project" value="UniProtKB-SubCell"/>
</dbReference>
<dbReference type="AlphaFoldDB" id="A0A290PXY0"/>
<keyword evidence="4 5" id="KW-0472">Membrane</keyword>
<dbReference type="EMBL" id="CP047616">
    <property type="protein sequence ID" value="QIW52873.1"/>
    <property type="molecule type" value="Genomic_DNA"/>
</dbReference>
<sequence length="179" mass="20572">MLLKENRIPKKLRLLELFVDYLFICSYLLVLFVISIGFYMFVLDGIPNFSEWQSQLIATCFSVLPMIFIFSFLDFSKGSFGKRRAGLMVCFDQKSYSASLIRNTIKFLPWELGHIATIHGMYTNYDKVSICLSFLSLTCFLIFLIMGTLRQDKRHFGDLLAGTQVQLGIPSIASEFEQV</sequence>
<keyword evidence="3 5" id="KW-1133">Transmembrane helix</keyword>
<accession>A0A290PXY0</accession>
<evidence type="ECO:0000256" key="2">
    <source>
        <dbReference type="ARBA" id="ARBA00022692"/>
    </source>
</evidence>
<evidence type="ECO:0000256" key="3">
    <source>
        <dbReference type="ARBA" id="ARBA00022989"/>
    </source>
</evidence>
<dbReference type="InterPro" id="IPR010432">
    <property type="entry name" value="RDD"/>
</dbReference>
<evidence type="ECO:0000256" key="1">
    <source>
        <dbReference type="ARBA" id="ARBA00004141"/>
    </source>
</evidence>
<evidence type="ECO:0000256" key="4">
    <source>
        <dbReference type="ARBA" id="ARBA00023136"/>
    </source>
</evidence>
<name>A0A290PXY0_9LACT</name>
<evidence type="ECO:0000256" key="5">
    <source>
        <dbReference type="SAM" id="Phobius"/>
    </source>
</evidence>
<keyword evidence="2 5" id="KW-0812">Transmembrane</keyword>
<evidence type="ECO:0000313" key="10">
    <source>
        <dbReference type="Proteomes" id="UP000501945"/>
    </source>
</evidence>
<dbReference type="RefSeq" id="WP_096039735.1">
    <property type="nucleotide sequence ID" value="NZ_CP023392.1"/>
</dbReference>
<dbReference type="Proteomes" id="UP000501558">
    <property type="component" value="Chromosome"/>
</dbReference>
<feature type="transmembrane region" description="Helical" evidence="5">
    <location>
        <begin position="21"/>
        <end position="42"/>
    </location>
</feature>
<dbReference type="KEGG" id="lrn:CMV25_04740"/>
<evidence type="ECO:0000313" key="8">
    <source>
        <dbReference type="EMBL" id="QIW59396.1"/>
    </source>
</evidence>
<dbReference type="Pfam" id="PF06271">
    <property type="entry name" value="RDD"/>
    <property type="match status" value="1"/>
</dbReference>
<evidence type="ECO:0000313" key="9">
    <source>
        <dbReference type="Proteomes" id="UP000501558"/>
    </source>
</evidence>
<comment type="subcellular location">
    <subcellularLocation>
        <location evidence="1">Membrane</location>
        <topology evidence="1">Multi-pass membrane protein</topology>
    </subcellularLocation>
</comment>
<reference evidence="9 10" key="1">
    <citation type="submission" date="2019-12" db="EMBL/GenBank/DDBJ databases">
        <title>Whole genome sequences of Lactococcus raffinolactis strains isolated from sewage.</title>
        <authorList>
            <person name="Ybazeta G."/>
            <person name="Ross M."/>
            <person name="Brabant-Kirwan D."/>
            <person name="Saleh M."/>
            <person name="Dillon J.A."/>
            <person name="Splinter K."/>
            <person name="Nokhbeh R."/>
        </authorList>
    </citation>
    <scope>NUCLEOTIDE SEQUENCE [LARGE SCALE GENOMIC DNA]</scope>
    <source>
        <strain evidence="8 9">Lr_19_14</strain>
        <strain evidence="7 10">Lr_19_5</strain>
    </source>
</reference>
<evidence type="ECO:0000259" key="6">
    <source>
        <dbReference type="Pfam" id="PF06271"/>
    </source>
</evidence>
<evidence type="ECO:0000313" key="7">
    <source>
        <dbReference type="EMBL" id="QIW52873.1"/>
    </source>
</evidence>
<dbReference type="STRING" id="1348633.GCA_001591765_01219"/>
<gene>
    <name evidence="8" type="ORF">GU334_10975</name>
    <name evidence="7" type="ORF">GU336_01115</name>
</gene>
<protein>
    <submittedName>
        <fullName evidence="7">RDD family protein</fullName>
    </submittedName>
</protein>
<organism evidence="7 10">
    <name type="scientific">Pseudolactococcus raffinolactis</name>
    <dbReference type="NCBI Taxonomy" id="1366"/>
    <lineage>
        <taxon>Bacteria</taxon>
        <taxon>Bacillati</taxon>
        <taxon>Bacillota</taxon>
        <taxon>Bacilli</taxon>
        <taxon>Lactobacillales</taxon>
        <taxon>Streptococcaceae</taxon>
        <taxon>Pseudolactococcus</taxon>
    </lineage>
</organism>
<feature type="transmembrane region" description="Helical" evidence="5">
    <location>
        <begin position="54"/>
        <end position="75"/>
    </location>
</feature>
<keyword evidence="9" id="KW-1185">Reference proteome</keyword>